<dbReference type="Proteomes" id="UP000187203">
    <property type="component" value="Unassembled WGS sequence"/>
</dbReference>
<proteinExistence type="predicted"/>
<dbReference type="OrthoDB" id="10503291at2759"/>
<accession>A0A1R3II23</accession>
<evidence type="ECO:0000256" key="1">
    <source>
        <dbReference type="SAM" id="SignalP"/>
    </source>
</evidence>
<keyword evidence="1" id="KW-0732">Signal</keyword>
<dbReference type="AlphaFoldDB" id="A0A1R3II23"/>
<feature type="signal peptide" evidence="1">
    <location>
        <begin position="1"/>
        <end position="25"/>
    </location>
</feature>
<evidence type="ECO:0000313" key="3">
    <source>
        <dbReference type="Proteomes" id="UP000187203"/>
    </source>
</evidence>
<reference evidence="3" key="1">
    <citation type="submission" date="2013-09" db="EMBL/GenBank/DDBJ databases">
        <title>Corchorus olitorius genome sequencing.</title>
        <authorList>
            <person name="Alam M."/>
            <person name="Haque M.S."/>
            <person name="Islam M.S."/>
            <person name="Emdad E.M."/>
            <person name="Islam M.M."/>
            <person name="Ahmed B."/>
            <person name="Halim A."/>
            <person name="Hossen Q.M.M."/>
            <person name="Hossain M.Z."/>
            <person name="Ahmed R."/>
            <person name="Khan M.M."/>
            <person name="Islam R."/>
            <person name="Rashid M.M."/>
            <person name="Khan S.A."/>
            <person name="Rahman M.S."/>
            <person name="Alam M."/>
            <person name="Yahiya A.S."/>
            <person name="Khan M.S."/>
            <person name="Azam M.S."/>
            <person name="Haque T."/>
            <person name="Lashkar M.Z.H."/>
            <person name="Akhand A.I."/>
            <person name="Morshed G."/>
            <person name="Roy S."/>
            <person name="Uddin K.S."/>
            <person name="Rabeya T."/>
            <person name="Hossain A.S."/>
            <person name="Chowdhury A."/>
            <person name="Snigdha A.R."/>
            <person name="Mortoza M.S."/>
            <person name="Matin S.A."/>
            <person name="Hoque S.M.E."/>
            <person name="Islam M.K."/>
            <person name="Roy D.K."/>
            <person name="Haider R."/>
            <person name="Moosa M.M."/>
            <person name="Elias S.M."/>
            <person name="Hasan A.M."/>
            <person name="Jahan S."/>
            <person name="Shafiuddin M."/>
            <person name="Mahmood N."/>
            <person name="Shommy N.S."/>
        </authorList>
    </citation>
    <scope>NUCLEOTIDE SEQUENCE [LARGE SCALE GENOMIC DNA]</scope>
    <source>
        <strain evidence="3">cv. O-4</strain>
    </source>
</reference>
<sequence>MKGVVITILLMVVMVQFMAKAEVEATVTCPQVTSALAPCLAYLTTGLGRPLLCVALVWGTFKKWHNPPQISKWFLYQIKE</sequence>
<organism evidence="2 3">
    <name type="scientific">Corchorus olitorius</name>
    <dbReference type="NCBI Taxonomy" id="93759"/>
    <lineage>
        <taxon>Eukaryota</taxon>
        <taxon>Viridiplantae</taxon>
        <taxon>Streptophyta</taxon>
        <taxon>Embryophyta</taxon>
        <taxon>Tracheophyta</taxon>
        <taxon>Spermatophyta</taxon>
        <taxon>Magnoliopsida</taxon>
        <taxon>eudicotyledons</taxon>
        <taxon>Gunneridae</taxon>
        <taxon>Pentapetalae</taxon>
        <taxon>rosids</taxon>
        <taxon>malvids</taxon>
        <taxon>Malvales</taxon>
        <taxon>Malvaceae</taxon>
        <taxon>Grewioideae</taxon>
        <taxon>Apeibeae</taxon>
        <taxon>Corchorus</taxon>
    </lineage>
</organism>
<dbReference type="EMBL" id="AWUE01018163">
    <property type="protein sequence ID" value="OMO82226.1"/>
    <property type="molecule type" value="Genomic_DNA"/>
</dbReference>
<feature type="chain" id="PRO_5012909986" evidence="1">
    <location>
        <begin position="26"/>
        <end position="80"/>
    </location>
</feature>
<comment type="caution">
    <text evidence="2">The sequence shown here is derived from an EMBL/GenBank/DDBJ whole genome shotgun (WGS) entry which is preliminary data.</text>
</comment>
<name>A0A1R3II23_9ROSI</name>
<evidence type="ECO:0000313" key="2">
    <source>
        <dbReference type="EMBL" id="OMO82226.1"/>
    </source>
</evidence>
<keyword evidence="3" id="KW-1185">Reference proteome</keyword>
<gene>
    <name evidence="2" type="ORF">COLO4_23151</name>
</gene>
<protein>
    <submittedName>
        <fullName evidence="2">Non-specific lipid-transfer protein AP10-like protein</fullName>
    </submittedName>
</protein>